<proteinExistence type="predicted"/>
<dbReference type="InterPro" id="IPR054347">
    <property type="entry name" value="TOTE_primase"/>
</dbReference>
<dbReference type="Proteomes" id="UP000094067">
    <property type="component" value="Unassembled WGS sequence"/>
</dbReference>
<dbReference type="SMART" id="SM00487">
    <property type="entry name" value="DEXDc"/>
    <property type="match status" value="1"/>
</dbReference>
<reference evidence="4 7" key="2">
    <citation type="submission" date="2016-08" db="EMBL/GenBank/DDBJ databases">
        <title>Characterization of Isolates of Eisenbergiella tayi Derived from Blood Cultures, Using Whole Genome Sequencing.</title>
        <authorList>
            <person name="Bernier A.-M."/>
            <person name="Burdz T."/>
            <person name="Wiebe D."/>
            <person name="Bernard K."/>
        </authorList>
    </citation>
    <scope>NUCLEOTIDE SEQUENCE [LARGE SCALE GENOMIC DNA]</scope>
    <source>
        <strain evidence="4 7">NML120146</strain>
    </source>
</reference>
<dbReference type="Pfam" id="PF22548">
    <property type="entry name" value="AEP-TOTE"/>
    <property type="match status" value="1"/>
</dbReference>
<dbReference type="GO" id="GO:0005829">
    <property type="term" value="C:cytosol"/>
    <property type="evidence" value="ECO:0007669"/>
    <property type="project" value="TreeGrafter"/>
</dbReference>
<evidence type="ECO:0000313" key="2">
    <source>
        <dbReference type="EMBL" id="ODM02417.1"/>
    </source>
</evidence>
<dbReference type="GO" id="GO:0003677">
    <property type="term" value="F:DNA binding"/>
    <property type="evidence" value="ECO:0007669"/>
    <property type="project" value="InterPro"/>
</dbReference>
<evidence type="ECO:0000313" key="5">
    <source>
        <dbReference type="Proteomes" id="UP000094067"/>
    </source>
</evidence>
<keyword evidence="7" id="KW-1185">Reference proteome</keyword>
<dbReference type="GO" id="GO:0016787">
    <property type="term" value="F:hydrolase activity"/>
    <property type="evidence" value="ECO:0007669"/>
    <property type="project" value="InterPro"/>
</dbReference>
<dbReference type="SUPFAM" id="SSF56024">
    <property type="entry name" value="Phospholipase D/nuclease"/>
    <property type="match status" value="1"/>
</dbReference>
<dbReference type="Gene3D" id="3.40.50.300">
    <property type="entry name" value="P-loop containing nucleotide triphosphate hydrolases"/>
    <property type="match status" value="2"/>
</dbReference>
<dbReference type="PANTHER" id="PTHR47396">
    <property type="entry name" value="TYPE I RESTRICTION ENZYME ECOKI R PROTEIN"/>
    <property type="match status" value="1"/>
</dbReference>
<name>A0A1E3UK89_9FIRM</name>
<gene>
    <name evidence="3" type="ORF">BEI59_09415</name>
    <name evidence="2" type="ORF">BEI61_05579</name>
    <name evidence="4" type="ORF">BEI63_14330</name>
</gene>
<dbReference type="RefSeq" id="WP_069154949.1">
    <property type="nucleotide sequence ID" value="NZ_DBFYTW010000368.1"/>
</dbReference>
<dbReference type="Proteomes" id="UP000094869">
    <property type="component" value="Unassembled WGS sequence"/>
</dbReference>
<accession>A0A1E3UK89</accession>
<dbReference type="InterPro" id="IPR014001">
    <property type="entry name" value="Helicase_ATP-bd"/>
</dbReference>
<reference evidence="2 5" key="1">
    <citation type="submission" date="2016-07" db="EMBL/GenBank/DDBJ databases">
        <title>Characterization of isolates of Eisenbergiella tayi derived from blood cultures, using whole genome sequencing.</title>
        <authorList>
            <person name="Burdz T."/>
            <person name="Wiebe D."/>
            <person name="Huynh C."/>
            <person name="Bernard K."/>
        </authorList>
    </citation>
    <scope>NUCLEOTIDE SEQUENCE [LARGE SCALE GENOMIC DNA]</scope>
    <source>
        <strain evidence="2 5">NML 110608</strain>
    </source>
</reference>
<dbReference type="InterPro" id="IPR027417">
    <property type="entry name" value="P-loop_NTPase"/>
</dbReference>
<dbReference type="EMBL" id="MEHD01000024">
    <property type="protein sequence ID" value="ODR55412.1"/>
    <property type="molecule type" value="Genomic_DNA"/>
</dbReference>
<dbReference type="Pfam" id="PF04851">
    <property type="entry name" value="ResIII"/>
    <property type="match status" value="1"/>
</dbReference>
<comment type="caution">
    <text evidence="3">The sequence shown here is derived from an EMBL/GenBank/DDBJ whole genome shotgun (WGS) entry which is preliminary data.</text>
</comment>
<reference evidence="3 6" key="3">
    <citation type="submission" date="2016-08" db="EMBL/GenBank/DDBJ databases">
        <authorList>
            <person name="Seilhamer J.J."/>
        </authorList>
    </citation>
    <scope>NUCLEOTIDE SEQUENCE [LARGE SCALE GENOMIC DNA]</scope>
    <source>
        <strain evidence="3 6">NML150140-1</strain>
    </source>
</reference>
<organism evidence="3 6">
    <name type="scientific">Eisenbergiella tayi</name>
    <dbReference type="NCBI Taxonomy" id="1432052"/>
    <lineage>
        <taxon>Bacteria</taxon>
        <taxon>Bacillati</taxon>
        <taxon>Bacillota</taxon>
        <taxon>Clostridia</taxon>
        <taxon>Lachnospirales</taxon>
        <taxon>Lachnospiraceae</taxon>
        <taxon>Eisenbergiella</taxon>
    </lineage>
</organism>
<dbReference type="GO" id="GO:0005524">
    <property type="term" value="F:ATP binding"/>
    <property type="evidence" value="ECO:0007669"/>
    <property type="project" value="InterPro"/>
</dbReference>
<feature type="domain" description="Helicase ATP-binding" evidence="1">
    <location>
        <begin position="464"/>
        <end position="630"/>
    </location>
</feature>
<dbReference type="SUPFAM" id="SSF52540">
    <property type="entry name" value="P-loop containing nucleoside triphosphate hydrolases"/>
    <property type="match status" value="2"/>
</dbReference>
<keyword evidence="3" id="KW-0255">Endonuclease</keyword>
<dbReference type="OrthoDB" id="9802848at2"/>
<dbReference type="PATRIC" id="fig|1432052.4.peg.6202"/>
<dbReference type="Proteomes" id="UP000094271">
    <property type="component" value="Unassembled WGS sequence"/>
</dbReference>
<dbReference type="CDD" id="cd00525">
    <property type="entry name" value="AE_Prim_S_like"/>
    <property type="match status" value="1"/>
</dbReference>
<sequence length="977" mass="112344">MNIEAYNADSLRKLVRDLQEENKELRKLLEKADIPYANSEVFSEIPAMAEEYDPDQGARINSQYIDEKLATQFFAMFWGREDVFARRAKNGNYYPQCNNRWSFVCPKQNGVKQYCEDCAHTSWTKLKPEILINHLTGYREDGTDVIGVYPLLPDGTCRFLVFDFDNHEKDAEKKDFANEDDTWHEEVDALRLICRQNDINALVERSRSGRGAHVWIFFRKPVPASTARNFGFLLLDKGATTINLKSFRYYDRMYPSQDVANTIGNLIALPLQGQALKNGNSAFVDENWNAYPDQWNKLFQTQKLSQDDVEQYISKWQSELFNRMGTGDRFDNKNRPKPWKRHDDFIASDVNGKLHIVLADGVYIDALNLYPRLQNQIRCMATFDNPIFYKNKRLGYSNYYNFSTIYMGLDIDGYIKVPRGLVENIIDKCRKAEIDFDITDHREKGRPIRVSFEGELRVQQDLAAQRLLTFDNGILSAATAFGKTVVCSYLIAKRKVNTLILLESTNLIAQWEEELNRFLIIDEEPAEYKTKSGKVKKRKSVIGILKGGKDTMTGIVDIAMIGSLYKKGEFHEKINSYGMVIMDECHHAASATAQEILKKINAKYVYGVSATPMRSDSLERINYMLLGPVRHSYTAMERSAEQGIEHLVIPRYTRVINTSENKDDINEAYNLISSSMVRNEQIIEDIRNCVNMGRTPVILTRYKEHARLIYDSVREDADYVFLLYGDNSTKENEKVRAQLKAVPGDKTLILVATGQKIGEGFDYPRLDTLMLAAPVSFAGRLEQYVGRLNRDYEGKKDVIVYDYIDSHIRKFDSMYLKRLRTYKKIGFQVMTERIVDKQEVNAIFDSGNYTATFEQDLIEAEKEIVISSPHISQEKINRFIYLMKTRQEAGVKITVITENPENNLYANAAFSFSLIKQMKDMGINVKTAEEETEHFAVIDQILVWHGGMNLLGKEDAWDNLIRVKDTGAAAELLQMTL</sequence>
<dbReference type="PROSITE" id="PS51192">
    <property type="entry name" value="HELICASE_ATP_BIND_1"/>
    <property type="match status" value="1"/>
</dbReference>
<protein>
    <submittedName>
        <fullName evidence="3">Restriction endonuclease subunit R</fullName>
    </submittedName>
    <submittedName>
        <fullName evidence="2">Type III restriction enzyme, res subunit</fullName>
    </submittedName>
</protein>
<dbReference type="EMBL" id="MCGH01000004">
    <property type="protein sequence ID" value="ODM02417.1"/>
    <property type="molecule type" value="Genomic_DNA"/>
</dbReference>
<dbReference type="InterPro" id="IPR050742">
    <property type="entry name" value="Helicase_Restrict-Modif_Enz"/>
</dbReference>
<evidence type="ECO:0000313" key="6">
    <source>
        <dbReference type="Proteomes" id="UP000094271"/>
    </source>
</evidence>
<evidence type="ECO:0000313" key="7">
    <source>
        <dbReference type="Proteomes" id="UP000094869"/>
    </source>
</evidence>
<keyword evidence="3" id="KW-0378">Hydrolase</keyword>
<evidence type="ECO:0000313" key="4">
    <source>
        <dbReference type="EMBL" id="ODR55412.1"/>
    </source>
</evidence>
<dbReference type="GO" id="GO:0004519">
    <property type="term" value="F:endonuclease activity"/>
    <property type="evidence" value="ECO:0007669"/>
    <property type="project" value="UniProtKB-KW"/>
</dbReference>
<dbReference type="Gene3D" id="3.30.870.10">
    <property type="entry name" value="Endonuclease Chain A"/>
    <property type="match status" value="1"/>
</dbReference>
<dbReference type="CDD" id="cd18785">
    <property type="entry name" value="SF2_C"/>
    <property type="match status" value="1"/>
</dbReference>
<dbReference type="EMBL" id="MEHA01000005">
    <property type="protein sequence ID" value="ODR53071.1"/>
    <property type="molecule type" value="Genomic_DNA"/>
</dbReference>
<dbReference type="AlphaFoldDB" id="A0A1E3UK89"/>
<evidence type="ECO:0000313" key="3">
    <source>
        <dbReference type="EMBL" id="ODR53071.1"/>
    </source>
</evidence>
<evidence type="ECO:0000259" key="1">
    <source>
        <dbReference type="PROSITE" id="PS51192"/>
    </source>
</evidence>
<dbReference type="CDD" id="cd09126">
    <property type="entry name" value="PLDc_C_DEXD_like"/>
    <property type="match status" value="1"/>
</dbReference>
<keyword evidence="3" id="KW-0540">Nuclease</keyword>
<dbReference type="InterPro" id="IPR006935">
    <property type="entry name" value="Helicase/UvrB_N"/>
</dbReference>
<dbReference type="PANTHER" id="PTHR47396:SF1">
    <property type="entry name" value="ATP-DEPENDENT HELICASE IRC3-RELATED"/>
    <property type="match status" value="1"/>
</dbReference>